<protein>
    <recommendedName>
        <fullName evidence="1">Peptidase S1 domain-containing protein</fullName>
    </recommendedName>
</protein>
<dbReference type="PROSITE" id="PS00134">
    <property type="entry name" value="TRYPSIN_HIS"/>
    <property type="match status" value="1"/>
</dbReference>
<dbReference type="Gene3D" id="2.40.10.10">
    <property type="entry name" value="Trypsin-like serine proteases"/>
    <property type="match status" value="1"/>
</dbReference>
<evidence type="ECO:0000259" key="1">
    <source>
        <dbReference type="PROSITE" id="PS50240"/>
    </source>
</evidence>
<dbReference type="InterPro" id="IPR051333">
    <property type="entry name" value="CLIP_Serine_Protease"/>
</dbReference>
<feature type="domain" description="Peptidase S1" evidence="1">
    <location>
        <begin position="71"/>
        <end position="199"/>
    </location>
</feature>
<dbReference type="AlphaFoldDB" id="A0A8J2LYM0"/>
<dbReference type="PROSITE" id="PS50240">
    <property type="entry name" value="TRYPSIN_DOM"/>
    <property type="match status" value="1"/>
</dbReference>
<comment type="caution">
    <text evidence="2">The sequence shown here is derived from an EMBL/GenBank/DDBJ whole genome shotgun (WGS) entry which is preliminary data.</text>
</comment>
<proteinExistence type="predicted"/>
<gene>
    <name evidence="2" type="ORF">CJOHNSTONI_LOCUS1831</name>
</gene>
<name>A0A8J2LYM0_9BILA</name>
<dbReference type="InterPro" id="IPR001254">
    <property type="entry name" value="Trypsin_dom"/>
</dbReference>
<evidence type="ECO:0000313" key="3">
    <source>
        <dbReference type="Proteomes" id="UP000746747"/>
    </source>
</evidence>
<dbReference type="InterPro" id="IPR009003">
    <property type="entry name" value="Peptidase_S1_PA"/>
</dbReference>
<dbReference type="EMBL" id="CAKAEH010000590">
    <property type="protein sequence ID" value="CAG9531429.1"/>
    <property type="molecule type" value="Genomic_DNA"/>
</dbReference>
<dbReference type="GO" id="GO:0006508">
    <property type="term" value="P:proteolysis"/>
    <property type="evidence" value="ECO:0007669"/>
    <property type="project" value="InterPro"/>
</dbReference>
<evidence type="ECO:0000313" key="2">
    <source>
        <dbReference type="EMBL" id="CAG9531429.1"/>
    </source>
</evidence>
<dbReference type="OrthoDB" id="5830415at2759"/>
<organism evidence="2 3">
    <name type="scientific">Cercopithifilaria johnstoni</name>
    <dbReference type="NCBI Taxonomy" id="2874296"/>
    <lineage>
        <taxon>Eukaryota</taxon>
        <taxon>Metazoa</taxon>
        <taxon>Ecdysozoa</taxon>
        <taxon>Nematoda</taxon>
        <taxon>Chromadorea</taxon>
        <taxon>Rhabditida</taxon>
        <taxon>Spirurina</taxon>
        <taxon>Spiruromorpha</taxon>
        <taxon>Filarioidea</taxon>
        <taxon>Onchocercidae</taxon>
        <taxon>Cercopithifilaria</taxon>
    </lineage>
</organism>
<dbReference type="PANTHER" id="PTHR24260:SF136">
    <property type="entry name" value="GH08193P-RELATED"/>
    <property type="match status" value="1"/>
</dbReference>
<dbReference type="Pfam" id="PF00089">
    <property type="entry name" value="Trypsin"/>
    <property type="match status" value="1"/>
</dbReference>
<dbReference type="GO" id="GO:0004252">
    <property type="term" value="F:serine-type endopeptidase activity"/>
    <property type="evidence" value="ECO:0007669"/>
    <property type="project" value="InterPro"/>
</dbReference>
<reference evidence="2" key="1">
    <citation type="submission" date="2021-09" db="EMBL/GenBank/DDBJ databases">
        <authorList>
            <consortium name="Pathogen Informatics"/>
        </authorList>
    </citation>
    <scope>NUCLEOTIDE SEQUENCE</scope>
</reference>
<dbReference type="InterPro" id="IPR018114">
    <property type="entry name" value="TRYPSIN_HIS"/>
</dbReference>
<sequence length="199" mass="22236">MNGCAIITLLTNIGTIAFARHDLPMDFNDMVVYARPGDAMQLSKLNVYDNEDLKINCGKTRRQWLSSPYKISAGSAAKLGQFPWAVALTIINQEHYNYCGGSIISKRHILTAAHCIMKYESHQLPCIFATNLDDITRIAVRYGGVCLRSHSPPCDGELCMTARIRKIAVHKRYAASVFLKLNLRPNSITISLYSDTIQI</sequence>
<keyword evidence="3" id="KW-1185">Reference proteome</keyword>
<dbReference type="InterPro" id="IPR043504">
    <property type="entry name" value="Peptidase_S1_PA_chymotrypsin"/>
</dbReference>
<dbReference type="Proteomes" id="UP000746747">
    <property type="component" value="Unassembled WGS sequence"/>
</dbReference>
<accession>A0A8J2LYM0</accession>
<dbReference type="SUPFAM" id="SSF50494">
    <property type="entry name" value="Trypsin-like serine proteases"/>
    <property type="match status" value="1"/>
</dbReference>
<dbReference type="PANTHER" id="PTHR24260">
    <property type="match status" value="1"/>
</dbReference>